<dbReference type="Proteomes" id="UP001318860">
    <property type="component" value="Unassembled WGS sequence"/>
</dbReference>
<feature type="compositionally biased region" description="Basic and acidic residues" evidence="1">
    <location>
        <begin position="96"/>
        <end position="109"/>
    </location>
</feature>
<keyword evidence="3" id="KW-1185">Reference proteome</keyword>
<dbReference type="PANTHER" id="PTHR33130">
    <property type="entry name" value="PUTATIVE (DUF1639)-RELATED"/>
    <property type="match status" value="1"/>
</dbReference>
<accession>A0ABR0UI64</accession>
<comment type="caution">
    <text evidence="2">The sequence shown here is derived from an EMBL/GenBank/DDBJ whole genome shotgun (WGS) entry which is preliminary data.</text>
</comment>
<evidence type="ECO:0000313" key="3">
    <source>
        <dbReference type="Proteomes" id="UP001318860"/>
    </source>
</evidence>
<feature type="compositionally biased region" description="Basic residues" evidence="1">
    <location>
        <begin position="85"/>
        <end position="95"/>
    </location>
</feature>
<proteinExistence type="predicted"/>
<protein>
    <submittedName>
        <fullName evidence="2">Uncharacterized protein</fullName>
    </submittedName>
</protein>
<dbReference type="Pfam" id="PF07797">
    <property type="entry name" value="DUF1639"/>
    <property type="match status" value="1"/>
</dbReference>
<feature type="compositionally biased region" description="Pro residues" evidence="1">
    <location>
        <begin position="179"/>
        <end position="188"/>
    </location>
</feature>
<gene>
    <name evidence="2" type="ORF">DH2020_043908</name>
</gene>
<dbReference type="PANTHER" id="PTHR33130:SF43">
    <property type="entry name" value="OS01G0688600 PROTEIN"/>
    <property type="match status" value="1"/>
</dbReference>
<dbReference type="EMBL" id="JABTTQ020002724">
    <property type="protein sequence ID" value="KAK6122288.1"/>
    <property type="molecule type" value="Genomic_DNA"/>
</dbReference>
<feature type="region of interest" description="Disordered" evidence="1">
    <location>
        <begin position="174"/>
        <end position="200"/>
    </location>
</feature>
<feature type="region of interest" description="Disordered" evidence="1">
    <location>
        <begin position="65"/>
        <end position="139"/>
    </location>
</feature>
<name>A0ABR0UI64_REHGL</name>
<reference evidence="2 3" key="1">
    <citation type="journal article" date="2021" name="Comput. Struct. Biotechnol. J.">
        <title>De novo genome assembly of the potent medicinal plant Rehmannia glutinosa using nanopore technology.</title>
        <authorList>
            <person name="Ma L."/>
            <person name="Dong C."/>
            <person name="Song C."/>
            <person name="Wang X."/>
            <person name="Zheng X."/>
            <person name="Niu Y."/>
            <person name="Chen S."/>
            <person name="Feng W."/>
        </authorList>
    </citation>
    <scope>NUCLEOTIDE SEQUENCE [LARGE SCALE GENOMIC DNA]</scope>
    <source>
        <strain evidence="2">DH-2019</strain>
    </source>
</reference>
<feature type="compositionally biased region" description="Low complexity" evidence="1">
    <location>
        <begin position="189"/>
        <end position="199"/>
    </location>
</feature>
<organism evidence="2 3">
    <name type="scientific">Rehmannia glutinosa</name>
    <name type="common">Chinese foxglove</name>
    <dbReference type="NCBI Taxonomy" id="99300"/>
    <lineage>
        <taxon>Eukaryota</taxon>
        <taxon>Viridiplantae</taxon>
        <taxon>Streptophyta</taxon>
        <taxon>Embryophyta</taxon>
        <taxon>Tracheophyta</taxon>
        <taxon>Spermatophyta</taxon>
        <taxon>Magnoliopsida</taxon>
        <taxon>eudicotyledons</taxon>
        <taxon>Gunneridae</taxon>
        <taxon>Pentapetalae</taxon>
        <taxon>asterids</taxon>
        <taxon>lamiids</taxon>
        <taxon>Lamiales</taxon>
        <taxon>Orobanchaceae</taxon>
        <taxon>Rehmannieae</taxon>
        <taxon>Rehmannia</taxon>
    </lineage>
</organism>
<evidence type="ECO:0000313" key="2">
    <source>
        <dbReference type="EMBL" id="KAK6122288.1"/>
    </source>
</evidence>
<sequence>MAVRKGYAEKPSSPLSHAYFGRLSKHRSSVVSGDANSSKPLHNFTLPCDLRWGNQRFLRCMKVNSGGQISPHHRIDANSSGSSDHHHHHPIQQRRTTRDRDRERDKDSSPEFAHGSPKVGRTPPPTSGGGRRFGDDDGDGIAAIREKVMLDLQTAADKMKDAFFKDGLEEGEVSISRPLLPPPPPPPAAASAEGEASRPWNLRTRRAACKIPIPETGFVFGKNGGATAVGNGNNRVDVLKPNSGLPQIRPTAVQKSPIHRNDGGVTAASGEKQERAKFSVSLSKREIEEDFFAIVGHRPPRRPKKRARIVQKQLDVNPIPRIVAHRVKSEGWTNVVANFISIANLEFKQSVEIPLVNCGVEEKA</sequence>
<dbReference type="InterPro" id="IPR012438">
    <property type="entry name" value="DUF1639"/>
</dbReference>
<evidence type="ECO:0000256" key="1">
    <source>
        <dbReference type="SAM" id="MobiDB-lite"/>
    </source>
</evidence>